<keyword evidence="6 11" id="KW-0812">Transmembrane</keyword>
<comment type="caution">
    <text evidence="13">The sequence shown here is derived from an EMBL/GenBank/DDBJ whole genome shotgun (WGS) entry which is preliminary data.</text>
</comment>
<dbReference type="InterPro" id="IPR051085">
    <property type="entry name" value="MB_O-acyltransferase"/>
</dbReference>
<evidence type="ECO:0000256" key="10">
    <source>
        <dbReference type="ARBA" id="ARBA00023315"/>
    </source>
</evidence>
<keyword evidence="11" id="KW-0997">Cell inner membrane</keyword>
<comment type="subcellular location">
    <subcellularLocation>
        <location evidence="11">Cell inner membrane</location>
    </subcellularLocation>
    <subcellularLocation>
        <location evidence="1">Cell membrane</location>
        <topology evidence="1">Multi-pass membrane protein</topology>
    </subcellularLocation>
</comment>
<keyword evidence="7 11" id="KW-0016">Alginate biosynthesis</keyword>
<evidence type="ECO:0000313" key="14">
    <source>
        <dbReference type="Proteomes" id="UP001166251"/>
    </source>
</evidence>
<dbReference type="EMBL" id="JAHZSS010000013">
    <property type="protein sequence ID" value="MBW8191637.1"/>
    <property type="molecule type" value="Genomic_DNA"/>
</dbReference>
<accession>A0ABS7EH22</accession>
<evidence type="ECO:0000256" key="1">
    <source>
        <dbReference type="ARBA" id="ARBA00004651"/>
    </source>
</evidence>
<gene>
    <name evidence="13" type="ORF">K0504_11365</name>
</gene>
<feature type="transmembrane region" description="Helical" evidence="12">
    <location>
        <begin position="186"/>
        <end position="204"/>
    </location>
</feature>
<keyword evidence="8 12" id="KW-1133">Transmembrane helix</keyword>
<comment type="similarity">
    <text evidence="3 11">Belongs to the membrane-bound acyltransferase family.</text>
</comment>
<dbReference type="EC" id="2.3.1.-" evidence="11"/>
<evidence type="ECO:0000256" key="11">
    <source>
        <dbReference type="PIRNR" id="PIRNR016636"/>
    </source>
</evidence>
<dbReference type="InterPro" id="IPR028362">
    <property type="entry name" value="AlgI"/>
</dbReference>
<evidence type="ECO:0000256" key="6">
    <source>
        <dbReference type="ARBA" id="ARBA00022692"/>
    </source>
</evidence>
<sequence>MLFPSVEFIFVFLPLTLLFIWLGTKSGKVSLVNCLLFTSLIFYVLPNLEHAYIIVGSILVNYFLSSKIQSGSDTTSFRLMWLGIIFNLAIITYFKYMYFFGGIYNGLTGNDISFDKLVLPVGISFYTFQQIAYLVDSYKYRDAQYKLNEYSLFVCFFPQLIAGPIVHHKEIMPQISNLLNRKIDPHLISIGVIFFIIGLFKKILLADNFALIANPIFTAAEPESIDTLTAWIGALAYTFQLYFDFSAYSEMAIGLGLILGIKLPVNFNSPYKAANIIDFWRRWHMTLSRFLRDYLYIALGGNRKGESRRYINLMLTMLIGGLWHGAGWGFIIWGGLHGFYLLVNHAMQHYLPGVRLHRMVGVILTFLAVVFAWVYFRAEELSTANTIVLSMLGQSSALMQSFELNQLLHITFLLIGFFCIWALPNFGKWIGYTGVECNLETIKFNTDQLLKSPLMVVVVSLMVALSMAFLPEPSVFIYFNF</sequence>
<evidence type="ECO:0000256" key="7">
    <source>
        <dbReference type="ARBA" id="ARBA00022841"/>
    </source>
</evidence>
<evidence type="ECO:0000313" key="13">
    <source>
        <dbReference type="EMBL" id="MBW8191637.1"/>
    </source>
</evidence>
<dbReference type="InterPro" id="IPR024194">
    <property type="entry name" value="Ac/AlaTfrase_AlgI/DltB"/>
</dbReference>
<evidence type="ECO:0000256" key="9">
    <source>
        <dbReference type="ARBA" id="ARBA00023136"/>
    </source>
</evidence>
<keyword evidence="10 11" id="KW-0012">Acyltransferase</keyword>
<comment type="pathway">
    <text evidence="2 11">Glycan biosynthesis; alginate biosynthesis.</text>
</comment>
<feature type="transmembrane region" description="Helical" evidence="12">
    <location>
        <begin position="79"/>
        <end position="97"/>
    </location>
</feature>
<feature type="transmembrane region" description="Helical" evidence="12">
    <location>
        <begin position="454"/>
        <end position="479"/>
    </location>
</feature>
<evidence type="ECO:0000256" key="8">
    <source>
        <dbReference type="ARBA" id="ARBA00022989"/>
    </source>
</evidence>
<evidence type="ECO:0000256" key="12">
    <source>
        <dbReference type="SAM" id="Phobius"/>
    </source>
</evidence>
<reference evidence="13" key="1">
    <citation type="submission" date="2021-07" db="EMBL/GenBank/DDBJ databases">
        <title>Neiella marina sp. nov., isolated from the intestinal content of sea cucumber Apostichopus japonicus.</title>
        <authorList>
            <person name="Bai X."/>
        </authorList>
    </citation>
    <scope>NUCLEOTIDE SEQUENCE</scope>
    <source>
        <strain evidence="13">126</strain>
    </source>
</reference>
<keyword evidence="14" id="KW-1185">Reference proteome</keyword>
<feature type="transmembrane region" description="Helical" evidence="12">
    <location>
        <begin position="313"/>
        <end position="336"/>
    </location>
</feature>
<feature type="transmembrane region" description="Helical" evidence="12">
    <location>
        <begin position="407"/>
        <end position="424"/>
    </location>
</feature>
<dbReference type="Proteomes" id="UP001166251">
    <property type="component" value="Unassembled WGS sequence"/>
</dbReference>
<organism evidence="13 14">
    <name type="scientific">Neiella holothuriorum</name>
    <dbReference type="NCBI Taxonomy" id="2870530"/>
    <lineage>
        <taxon>Bacteria</taxon>
        <taxon>Pseudomonadati</taxon>
        <taxon>Pseudomonadota</taxon>
        <taxon>Gammaproteobacteria</taxon>
        <taxon>Alteromonadales</taxon>
        <taxon>Echinimonadaceae</taxon>
        <taxon>Neiella</taxon>
    </lineage>
</organism>
<keyword evidence="9 11" id="KW-0472">Membrane</keyword>
<dbReference type="RefSeq" id="WP_220104317.1">
    <property type="nucleotide sequence ID" value="NZ_JAHZSS010000013.1"/>
</dbReference>
<dbReference type="InterPro" id="IPR004299">
    <property type="entry name" value="MBOAT_fam"/>
</dbReference>
<dbReference type="PANTHER" id="PTHR13285:SF23">
    <property type="entry name" value="TEICHOIC ACID D-ALANYLTRANSFERASE"/>
    <property type="match status" value="1"/>
</dbReference>
<evidence type="ECO:0000256" key="3">
    <source>
        <dbReference type="ARBA" id="ARBA00010323"/>
    </source>
</evidence>
<keyword evidence="4 11" id="KW-1003">Cell membrane</keyword>
<proteinExistence type="inferred from homology"/>
<keyword evidence="5 11" id="KW-0808">Transferase</keyword>
<dbReference type="PIRSF" id="PIRSF500217">
    <property type="entry name" value="AlgI"/>
    <property type="match status" value="1"/>
</dbReference>
<dbReference type="PIRSF" id="PIRSF016636">
    <property type="entry name" value="AlgI_DltB"/>
    <property type="match status" value="1"/>
</dbReference>
<protein>
    <recommendedName>
        <fullName evidence="11">Probable alginate O-acetylase</fullName>
        <ecNumber evidence="11">2.3.1.-</ecNumber>
    </recommendedName>
</protein>
<feature type="transmembrane region" description="Helical" evidence="12">
    <location>
        <begin position="117"/>
        <end position="135"/>
    </location>
</feature>
<feature type="transmembrane region" description="Helical" evidence="12">
    <location>
        <begin position="147"/>
        <end position="166"/>
    </location>
</feature>
<feature type="transmembrane region" description="Helical" evidence="12">
    <location>
        <begin position="356"/>
        <end position="376"/>
    </location>
</feature>
<feature type="transmembrane region" description="Helical" evidence="12">
    <location>
        <begin position="6"/>
        <end position="22"/>
    </location>
</feature>
<dbReference type="Pfam" id="PF03062">
    <property type="entry name" value="MBOAT"/>
    <property type="match status" value="1"/>
</dbReference>
<evidence type="ECO:0000256" key="4">
    <source>
        <dbReference type="ARBA" id="ARBA00022475"/>
    </source>
</evidence>
<name>A0ABS7EH22_9GAMM</name>
<dbReference type="PANTHER" id="PTHR13285">
    <property type="entry name" value="ACYLTRANSFERASE"/>
    <property type="match status" value="1"/>
</dbReference>
<evidence type="ECO:0000256" key="5">
    <source>
        <dbReference type="ARBA" id="ARBA00022679"/>
    </source>
</evidence>
<evidence type="ECO:0000256" key="2">
    <source>
        <dbReference type="ARBA" id="ARBA00005182"/>
    </source>
</evidence>